<keyword evidence="2" id="KW-1185">Reference proteome</keyword>
<accession>A0AAN8XCG9</accession>
<organism evidence="1 2">
    <name type="scientific">Halocaridina rubra</name>
    <name type="common">Hawaiian red shrimp</name>
    <dbReference type="NCBI Taxonomy" id="373956"/>
    <lineage>
        <taxon>Eukaryota</taxon>
        <taxon>Metazoa</taxon>
        <taxon>Ecdysozoa</taxon>
        <taxon>Arthropoda</taxon>
        <taxon>Crustacea</taxon>
        <taxon>Multicrustacea</taxon>
        <taxon>Malacostraca</taxon>
        <taxon>Eumalacostraca</taxon>
        <taxon>Eucarida</taxon>
        <taxon>Decapoda</taxon>
        <taxon>Pleocyemata</taxon>
        <taxon>Caridea</taxon>
        <taxon>Atyoidea</taxon>
        <taxon>Atyidae</taxon>
        <taxon>Halocaridina</taxon>
    </lineage>
</organism>
<comment type="caution">
    <text evidence="1">The sequence shown here is derived from an EMBL/GenBank/DDBJ whole genome shotgun (WGS) entry which is preliminary data.</text>
</comment>
<reference evidence="1 2" key="1">
    <citation type="submission" date="2023-11" db="EMBL/GenBank/DDBJ databases">
        <title>Halocaridina rubra genome assembly.</title>
        <authorList>
            <person name="Smith C."/>
        </authorList>
    </citation>
    <scope>NUCLEOTIDE SEQUENCE [LARGE SCALE GENOMIC DNA]</scope>
    <source>
        <strain evidence="1">EP-1</strain>
        <tissue evidence="1">Whole</tissue>
    </source>
</reference>
<evidence type="ECO:0000313" key="1">
    <source>
        <dbReference type="EMBL" id="KAK7076340.1"/>
    </source>
</evidence>
<evidence type="ECO:0000313" key="2">
    <source>
        <dbReference type="Proteomes" id="UP001381693"/>
    </source>
</evidence>
<protein>
    <submittedName>
        <fullName evidence="1">Uncharacterized protein</fullName>
    </submittedName>
</protein>
<dbReference type="Proteomes" id="UP001381693">
    <property type="component" value="Unassembled WGS sequence"/>
</dbReference>
<dbReference type="AlphaFoldDB" id="A0AAN8XCG9"/>
<gene>
    <name evidence="1" type="ORF">SK128_021520</name>
</gene>
<dbReference type="EMBL" id="JAXCGZ010009715">
    <property type="protein sequence ID" value="KAK7076340.1"/>
    <property type="molecule type" value="Genomic_DNA"/>
</dbReference>
<proteinExistence type="predicted"/>
<sequence>MRRKEGAGQRGQVPFLQHCKPRIPYCQLARHTQMDFIKASDAVLCMARIPRGILAIHRTVSDAFMKSICVCLDPLRNPSHTQNRVKYVQSIAIYGT</sequence>
<name>A0AAN8XCG9_HALRR</name>